<evidence type="ECO:0008006" key="5">
    <source>
        <dbReference type="Google" id="ProtNLM"/>
    </source>
</evidence>
<name>A0ABT6B6I4_9GAMM</name>
<organism evidence="3 4">
    <name type="scientific">Luteibacter sahnii</name>
    <dbReference type="NCBI Taxonomy" id="3021977"/>
    <lineage>
        <taxon>Bacteria</taxon>
        <taxon>Pseudomonadati</taxon>
        <taxon>Pseudomonadota</taxon>
        <taxon>Gammaproteobacteria</taxon>
        <taxon>Lysobacterales</taxon>
        <taxon>Rhodanobacteraceae</taxon>
        <taxon>Luteibacter</taxon>
    </lineage>
</organism>
<keyword evidence="2" id="KW-1133">Transmembrane helix</keyword>
<gene>
    <name evidence="3" type="ORF">P3W24_01865</name>
</gene>
<feature type="compositionally biased region" description="Pro residues" evidence="1">
    <location>
        <begin position="131"/>
        <end position="149"/>
    </location>
</feature>
<dbReference type="Proteomes" id="UP001528850">
    <property type="component" value="Unassembled WGS sequence"/>
</dbReference>
<accession>A0ABT6B6I4</accession>
<keyword evidence="4" id="KW-1185">Reference proteome</keyword>
<reference evidence="3 4" key="1">
    <citation type="journal article" date="2024" name="Curr. Microbiol.">
        <title>Luteibacter sahnii sp. nov., A Novel Yellow-Colored Xanthomonadin Pigment Producing Probiotic Bacterium from Healthy Rice Seed Microbiome.</title>
        <authorList>
            <person name="Jaiswal G."/>
            <person name="Rana R."/>
            <person name="Nayak P.K."/>
            <person name="Chouhan R."/>
            <person name="Gandhi S.G."/>
            <person name="Patel H.K."/>
            <person name="Patil P.B."/>
        </authorList>
    </citation>
    <scope>NUCLEOTIDE SEQUENCE [LARGE SCALE GENOMIC DNA]</scope>
    <source>
        <strain evidence="3 4">PPL201</strain>
    </source>
</reference>
<evidence type="ECO:0000256" key="2">
    <source>
        <dbReference type="SAM" id="Phobius"/>
    </source>
</evidence>
<feature type="region of interest" description="Disordered" evidence="1">
    <location>
        <begin position="308"/>
        <end position="332"/>
    </location>
</feature>
<evidence type="ECO:0000256" key="1">
    <source>
        <dbReference type="SAM" id="MobiDB-lite"/>
    </source>
</evidence>
<proteinExistence type="predicted"/>
<keyword evidence="2" id="KW-0812">Transmembrane</keyword>
<feature type="region of interest" description="Disordered" evidence="1">
    <location>
        <begin position="103"/>
        <end position="154"/>
    </location>
</feature>
<dbReference type="EMBL" id="JARJJS010000001">
    <property type="protein sequence ID" value="MDF4023722.1"/>
    <property type="molecule type" value="Genomic_DNA"/>
</dbReference>
<evidence type="ECO:0000313" key="3">
    <source>
        <dbReference type="EMBL" id="MDF4023722.1"/>
    </source>
</evidence>
<comment type="caution">
    <text evidence="3">The sequence shown here is derived from an EMBL/GenBank/DDBJ whole genome shotgun (WGS) entry which is preliminary data.</text>
</comment>
<feature type="compositionally biased region" description="Basic and acidic residues" evidence="1">
    <location>
        <begin position="318"/>
        <end position="332"/>
    </location>
</feature>
<protein>
    <recommendedName>
        <fullName evidence="5">Energy transducer TonB</fullName>
    </recommendedName>
</protein>
<evidence type="ECO:0000313" key="4">
    <source>
        <dbReference type="Proteomes" id="UP001528850"/>
    </source>
</evidence>
<feature type="transmembrane region" description="Helical" evidence="2">
    <location>
        <begin position="52"/>
        <end position="72"/>
    </location>
</feature>
<keyword evidence="2" id="KW-0472">Membrane</keyword>
<sequence>MHYPGKAPPPLDETHRLAPEGGLRAHGLQPIDAGSLALLEAIKRRPPPRDRLRFTLALAAALIFHIALIFVVRYEMEPRPLVGFAPMDDKPDVLEVRFIDPAPRSPSADVAPPPPAVELPPKVRSREATRPPAPPKPVEPPPATAPEPAPALAHPAIFGADGSIAMPSRPAQATAPTQADFVAHKPTDDAHIMSRKNPVTYKETRFEKDWAPRDENALSGGMRKAMENTTLKKTFDLGHGVRVNCATVLFVLPVGCRGEDPSKASAKDGDARLNMAPARSLADDPTAPPPPTEAQCVAAYRRDERVMQGCPTDTPLKAMDEENAERGRRVGG</sequence>